<evidence type="ECO:0000313" key="2">
    <source>
        <dbReference type="Proteomes" id="UP001352263"/>
    </source>
</evidence>
<dbReference type="InterPro" id="IPR012337">
    <property type="entry name" value="RNaseH-like_sf"/>
</dbReference>
<protein>
    <submittedName>
        <fullName evidence="1">Transposase</fullName>
    </submittedName>
</protein>
<sequence>MVPGYKLRIVDGNHLPASEKRLKPLRGFRGVHEQAVSIEDDQGKLIRLRRVELYLAHPTEDGDTVIRLLTNLPAWEFSARSVARVYRFRWKIESLFQRLEAVLHSEV</sequence>
<gene>
    <name evidence="1" type="ORF">RY831_14375</name>
</gene>
<dbReference type="SUPFAM" id="SSF53098">
    <property type="entry name" value="Ribonuclease H-like"/>
    <property type="match status" value="1"/>
</dbReference>
<evidence type="ECO:0000313" key="1">
    <source>
        <dbReference type="EMBL" id="MEC4720344.1"/>
    </source>
</evidence>
<dbReference type="Proteomes" id="UP001352263">
    <property type="component" value="Unassembled WGS sequence"/>
</dbReference>
<dbReference type="Gene3D" id="3.90.350.10">
    <property type="entry name" value="Transposase Inhibitor Protein From Tn5, Chain A, domain 1"/>
    <property type="match status" value="1"/>
</dbReference>
<dbReference type="RefSeq" id="WP_326507061.1">
    <property type="nucleotide sequence ID" value="NZ_JAWIIV010000011.1"/>
</dbReference>
<comment type="caution">
    <text evidence="1">The sequence shown here is derived from an EMBL/GenBank/DDBJ whole genome shotgun (WGS) entry which is preliminary data.</text>
</comment>
<organism evidence="1 2">
    <name type="scientific">Noviherbaspirillum album</name>
    <dbReference type="NCBI Taxonomy" id="3080276"/>
    <lineage>
        <taxon>Bacteria</taxon>
        <taxon>Pseudomonadati</taxon>
        <taxon>Pseudomonadota</taxon>
        <taxon>Betaproteobacteria</taxon>
        <taxon>Burkholderiales</taxon>
        <taxon>Oxalobacteraceae</taxon>
        <taxon>Noviherbaspirillum</taxon>
    </lineage>
</organism>
<reference evidence="1 2" key="1">
    <citation type="submission" date="2023-10" db="EMBL/GenBank/DDBJ databases">
        <title>Noviherbaspirillum sp. CPCC 100848 genome assembly.</title>
        <authorList>
            <person name="Li X.Y."/>
            <person name="Fang X.M."/>
        </authorList>
    </citation>
    <scope>NUCLEOTIDE SEQUENCE [LARGE SCALE GENOMIC DNA]</scope>
    <source>
        <strain evidence="1 2">CPCC 100848</strain>
    </source>
</reference>
<accession>A0ABU6JB15</accession>
<dbReference type="EMBL" id="JAWIIV010000011">
    <property type="protein sequence ID" value="MEC4720344.1"/>
    <property type="molecule type" value="Genomic_DNA"/>
</dbReference>
<proteinExistence type="predicted"/>
<keyword evidence="2" id="KW-1185">Reference proteome</keyword>
<name>A0ABU6JB15_9BURK</name>